<dbReference type="HOGENOM" id="CLU_3224519_0_0_1"/>
<proteinExistence type="predicted"/>
<dbReference type="AlphaFoldDB" id="T0K2N3"/>
<reference evidence="2" key="1">
    <citation type="journal article" date="2013" name="Mol. Plant Microbe Interact.">
        <title>Global aspects of pacC regulation of pathogenicity genes in Colletotrichum gloeosporioides as revealed by transcriptome analysis.</title>
        <authorList>
            <person name="Alkan N."/>
            <person name="Meng X."/>
            <person name="Friedlander G."/>
            <person name="Reuveni E."/>
            <person name="Sukno S."/>
            <person name="Sherman A."/>
            <person name="Thon M."/>
            <person name="Fluhr R."/>
            <person name="Prusky D."/>
        </authorList>
    </citation>
    <scope>NUCLEOTIDE SEQUENCE [LARGE SCALE GENOMIC DNA]</scope>
    <source>
        <strain evidence="2">Cg-14</strain>
    </source>
</reference>
<dbReference type="EMBL" id="AMYD01003583">
    <property type="protein sequence ID" value="EQB45964.1"/>
    <property type="molecule type" value="Genomic_DNA"/>
</dbReference>
<accession>T0K2N3</accession>
<name>T0K2N3_COLGC</name>
<comment type="caution">
    <text evidence="1">The sequence shown here is derived from an EMBL/GenBank/DDBJ whole genome shotgun (WGS) entry which is preliminary data.</text>
</comment>
<dbReference type="Proteomes" id="UP000015530">
    <property type="component" value="Unassembled WGS sequence"/>
</dbReference>
<organism evidence="1 2">
    <name type="scientific">Colletotrichum gloeosporioides (strain Cg-14)</name>
    <name type="common">Anthracnose fungus</name>
    <name type="synonym">Glomerella cingulata</name>
    <dbReference type="NCBI Taxonomy" id="1237896"/>
    <lineage>
        <taxon>Eukaryota</taxon>
        <taxon>Fungi</taxon>
        <taxon>Dikarya</taxon>
        <taxon>Ascomycota</taxon>
        <taxon>Pezizomycotina</taxon>
        <taxon>Sordariomycetes</taxon>
        <taxon>Hypocreomycetidae</taxon>
        <taxon>Glomerellales</taxon>
        <taxon>Glomerellaceae</taxon>
        <taxon>Colletotrichum</taxon>
        <taxon>Colletotrichum gloeosporioides species complex</taxon>
    </lineage>
</organism>
<evidence type="ECO:0000313" key="1">
    <source>
        <dbReference type="EMBL" id="EQB45964.1"/>
    </source>
</evidence>
<protein>
    <submittedName>
        <fullName evidence="1">Uncharacterized protein</fullName>
    </submittedName>
</protein>
<gene>
    <name evidence="1" type="ORF">CGLO_15075</name>
</gene>
<sequence length="44" mass="5023">MAQVKQPLFCTGMYLFDEEHGRWMRLSSQPNGTRKAIASSPQHS</sequence>
<evidence type="ECO:0000313" key="2">
    <source>
        <dbReference type="Proteomes" id="UP000015530"/>
    </source>
</evidence>